<dbReference type="GeneID" id="109592365"/>
<dbReference type="InterPro" id="IPR046338">
    <property type="entry name" value="GAIN_dom_sf"/>
</dbReference>
<dbReference type="InterPro" id="IPR000832">
    <property type="entry name" value="GPCR_2_secretin-like"/>
</dbReference>
<dbReference type="EnsemblMetazoa" id="XM_020007828.1">
    <property type="protein sequence ID" value="XP_019863387.1"/>
    <property type="gene ID" value="LOC109592365"/>
</dbReference>
<dbReference type="InterPro" id="IPR057244">
    <property type="entry name" value="GAIN_B"/>
</dbReference>
<keyword evidence="9" id="KW-1185">Reference proteome</keyword>
<dbReference type="Pfam" id="PF01825">
    <property type="entry name" value="GPS"/>
    <property type="match status" value="1"/>
</dbReference>
<reference evidence="8" key="2">
    <citation type="submission" date="2024-06" db="UniProtKB">
        <authorList>
            <consortium name="EnsemblMetazoa"/>
        </authorList>
    </citation>
    <scope>IDENTIFICATION</scope>
</reference>
<evidence type="ECO:0000256" key="6">
    <source>
        <dbReference type="SAM" id="Phobius"/>
    </source>
</evidence>
<feature type="domain" description="GAIN-B" evidence="7">
    <location>
        <begin position="209"/>
        <end position="358"/>
    </location>
</feature>
<dbReference type="SMART" id="SM00303">
    <property type="entry name" value="GPS"/>
    <property type="match status" value="1"/>
</dbReference>
<keyword evidence="3 6" id="KW-1133">Transmembrane helix</keyword>
<evidence type="ECO:0000256" key="1">
    <source>
        <dbReference type="ARBA" id="ARBA00004141"/>
    </source>
</evidence>
<dbReference type="RefSeq" id="XP_019863387.1">
    <property type="nucleotide sequence ID" value="XM_020007828.1"/>
</dbReference>
<evidence type="ECO:0000256" key="4">
    <source>
        <dbReference type="ARBA" id="ARBA00023136"/>
    </source>
</evidence>
<dbReference type="Gene3D" id="2.60.220.50">
    <property type="match status" value="1"/>
</dbReference>
<proteinExistence type="predicted"/>
<evidence type="ECO:0000259" key="7">
    <source>
        <dbReference type="PROSITE" id="PS50221"/>
    </source>
</evidence>
<dbReference type="GO" id="GO:0016020">
    <property type="term" value="C:membrane"/>
    <property type="evidence" value="ECO:0007669"/>
    <property type="project" value="UniProtKB-SubCell"/>
</dbReference>
<dbReference type="KEGG" id="aqu:109592365"/>
<name>A0AAN0K213_AMPQE</name>
<evidence type="ECO:0000256" key="5">
    <source>
        <dbReference type="ARBA" id="ARBA00023157"/>
    </source>
</evidence>
<evidence type="ECO:0000256" key="2">
    <source>
        <dbReference type="ARBA" id="ARBA00022692"/>
    </source>
</evidence>
<accession>A0AAN0K213</accession>
<dbReference type="Proteomes" id="UP000007879">
    <property type="component" value="Unassembled WGS sequence"/>
</dbReference>
<dbReference type="PROSITE" id="PS50221">
    <property type="entry name" value="GAIN_B"/>
    <property type="match status" value="1"/>
</dbReference>
<dbReference type="PANTHER" id="PTHR45692:SF1">
    <property type="entry name" value="G-PROTEIN COUPLED RECEPTORS FAMILY 2 PROFILE 2 DOMAIN-CONTAINING PROTEIN"/>
    <property type="match status" value="1"/>
</dbReference>
<keyword evidence="4 6" id="KW-0472">Membrane</keyword>
<dbReference type="Pfam" id="PF00002">
    <property type="entry name" value="7tm_2"/>
    <property type="match status" value="1"/>
</dbReference>
<feature type="transmembrane region" description="Helical" evidence="6">
    <location>
        <begin position="406"/>
        <end position="425"/>
    </location>
</feature>
<comment type="subcellular location">
    <subcellularLocation>
        <location evidence="1">Membrane</location>
        <topology evidence="1">Multi-pass membrane protein</topology>
    </subcellularLocation>
</comment>
<dbReference type="InterPro" id="IPR000203">
    <property type="entry name" value="GPS"/>
</dbReference>
<dbReference type="Gene3D" id="1.20.1070.10">
    <property type="entry name" value="Rhodopsin 7-helix transmembrane proteins"/>
    <property type="match status" value="1"/>
</dbReference>
<evidence type="ECO:0000313" key="9">
    <source>
        <dbReference type="Proteomes" id="UP000007879"/>
    </source>
</evidence>
<dbReference type="PANTHER" id="PTHR45692">
    <property type="entry name" value="G_PROTEIN_RECEP_F2_4 DOMAIN-CONTAINING PROTEIN"/>
    <property type="match status" value="1"/>
</dbReference>
<keyword evidence="2 6" id="KW-0812">Transmembrane</keyword>
<feature type="transmembrane region" description="Helical" evidence="6">
    <location>
        <begin position="373"/>
        <end position="394"/>
    </location>
</feature>
<sequence length="433" mass="46826">QSGDTSLDISVHWPETNIGVEAIVDCPCGDNDTSSSGSELKAFRYCGGDFTNGALWTTIDVSQCNFSDLARKICNLRNLPVDEKVQQLEELTSNTQELKSTEVTASVSILVTATEDVSGNITLTSTFLEVVDNILVVNQEVLEESQKSSNTSAKLLEAIESVAENIPITNSSEPVVIAQTSFAVSIQQVDLDDFEESGQNFSVVINNTSKGNLSSESLSFGKPISSPTASISLPKSLFNAVPHFINNTRITNLVFLSESVFLRRNFSYLKVSSIIVSASVVGAGTIRGIKPPVDLSFQLDPNSNGTNPQCTFWNQSFDGGYGDWSSEGCNTSSNDSQVMCQCDHLTSFAILLDASPIIEPTERTGLTLFLDSITYIGIVISLVCLTITVTTYLSSKKLRTSDHGQLLLNLCFALMGLYISFIAALHSRHAESF</sequence>
<dbReference type="GO" id="GO:0004930">
    <property type="term" value="F:G protein-coupled receptor activity"/>
    <property type="evidence" value="ECO:0007669"/>
    <property type="project" value="InterPro"/>
</dbReference>
<reference evidence="9" key="1">
    <citation type="journal article" date="2010" name="Nature">
        <title>The Amphimedon queenslandica genome and the evolution of animal complexity.</title>
        <authorList>
            <person name="Srivastava M."/>
            <person name="Simakov O."/>
            <person name="Chapman J."/>
            <person name="Fahey B."/>
            <person name="Gauthier M.E."/>
            <person name="Mitros T."/>
            <person name="Richards G.S."/>
            <person name="Conaco C."/>
            <person name="Dacre M."/>
            <person name="Hellsten U."/>
            <person name="Larroux C."/>
            <person name="Putnam N.H."/>
            <person name="Stanke M."/>
            <person name="Adamska M."/>
            <person name="Darling A."/>
            <person name="Degnan S.M."/>
            <person name="Oakley T.H."/>
            <person name="Plachetzki D.C."/>
            <person name="Zhai Y."/>
            <person name="Adamski M."/>
            <person name="Calcino A."/>
            <person name="Cummins S.F."/>
            <person name="Goodstein D.M."/>
            <person name="Harris C."/>
            <person name="Jackson D.J."/>
            <person name="Leys S.P."/>
            <person name="Shu S."/>
            <person name="Woodcroft B.J."/>
            <person name="Vervoort M."/>
            <person name="Kosik K.S."/>
            <person name="Manning G."/>
            <person name="Degnan B.M."/>
            <person name="Rokhsar D.S."/>
        </authorList>
    </citation>
    <scope>NUCLEOTIDE SEQUENCE [LARGE SCALE GENOMIC DNA]</scope>
</reference>
<evidence type="ECO:0000313" key="8">
    <source>
        <dbReference type="EnsemblMetazoa" id="XP_019863387.1"/>
    </source>
</evidence>
<protein>
    <recommendedName>
        <fullName evidence="7">GAIN-B domain-containing protein</fullName>
    </recommendedName>
</protein>
<dbReference type="AlphaFoldDB" id="A0AAN0K213"/>
<keyword evidence="5" id="KW-1015">Disulfide bond</keyword>
<evidence type="ECO:0000256" key="3">
    <source>
        <dbReference type="ARBA" id="ARBA00022989"/>
    </source>
</evidence>
<organism evidence="8 9">
    <name type="scientific">Amphimedon queenslandica</name>
    <name type="common">Sponge</name>
    <dbReference type="NCBI Taxonomy" id="400682"/>
    <lineage>
        <taxon>Eukaryota</taxon>
        <taxon>Metazoa</taxon>
        <taxon>Porifera</taxon>
        <taxon>Demospongiae</taxon>
        <taxon>Heteroscleromorpha</taxon>
        <taxon>Haplosclerida</taxon>
        <taxon>Niphatidae</taxon>
        <taxon>Amphimedon</taxon>
    </lineage>
</organism>